<dbReference type="Pfam" id="PF04994">
    <property type="entry name" value="TfoX_C"/>
    <property type="match status" value="1"/>
</dbReference>
<name>A0A085JCG4_9GAMM</name>
<keyword evidence="4" id="KW-1185">Reference proteome</keyword>
<feature type="domain" description="TfoX C-terminal" evidence="2">
    <location>
        <begin position="115"/>
        <end position="194"/>
    </location>
</feature>
<dbReference type="Gene3D" id="1.10.150.20">
    <property type="entry name" value="5' to 3' exonuclease, C-terminal subdomain"/>
    <property type="match status" value="1"/>
</dbReference>
<dbReference type="InterPro" id="IPR007077">
    <property type="entry name" value="TfoX_C"/>
</dbReference>
<dbReference type="Pfam" id="PF04993">
    <property type="entry name" value="TfoX_N"/>
    <property type="match status" value="1"/>
</dbReference>
<dbReference type="OrthoDB" id="4225809at2"/>
<gene>
    <name evidence="3" type="primary">sxy</name>
    <name evidence="3" type="ORF">GTPT_2695</name>
</gene>
<dbReference type="SUPFAM" id="SSF159894">
    <property type="entry name" value="YgaC/TfoX-N like"/>
    <property type="match status" value="1"/>
</dbReference>
<protein>
    <submittedName>
        <fullName evidence="3">DNA transformation protein</fullName>
    </submittedName>
</protein>
<reference evidence="3 4" key="1">
    <citation type="submission" date="2014-05" db="EMBL/GenBank/DDBJ databases">
        <title>ATOL: Assembling a taxonomically balanced genome-scale reconstruction of the evolutionary history of the Enterobacteriaceae.</title>
        <authorList>
            <person name="Plunkett G.III."/>
            <person name="Neeno-Eckwall E.C."/>
            <person name="Glasner J.D."/>
            <person name="Perna N.T."/>
        </authorList>
    </citation>
    <scope>NUCLEOTIDE SEQUENCE [LARGE SCALE GENOMIC DNA]</scope>
    <source>
        <strain evidence="3 4">ATCC 33301</strain>
    </source>
</reference>
<dbReference type="InterPro" id="IPR026256">
    <property type="entry name" value="TfoX-like_gammaprotbact"/>
</dbReference>
<dbReference type="eggNOG" id="COG3070">
    <property type="taxonomic scope" value="Bacteria"/>
</dbReference>
<proteinExistence type="predicted"/>
<dbReference type="RefSeq" id="WP_025902816.1">
    <property type="nucleotide sequence ID" value="NZ_ATMJ01000046.1"/>
</dbReference>
<dbReference type="Gene3D" id="3.30.1460.30">
    <property type="entry name" value="YgaC/TfoX-N like chaperone"/>
    <property type="match status" value="1"/>
</dbReference>
<dbReference type="GO" id="GO:0030420">
    <property type="term" value="P:establishment of competence for transformation"/>
    <property type="evidence" value="ECO:0007669"/>
    <property type="project" value="InterPro"/>
</dbReference>
<dbReference type="PANTHER" id="PTHR36121">
    <property type="entry name" value="PROTEIN SXY"/>
    <property type="match status" value="1"/>
</dbReference>
<evidence type="ECO:0000313" key="3">
    <source>
        <dbReference type="EMBL" id="KFD18160.1"/>
    </source>
</evidence>
<dbReference type="EMBL" id="JMPR01000039">
    <property type="protein sequence ID" value="KFD18160.1"/>
    <property type="molecule type" value="Genomic_DNA"/>
</dbReference>
<feature type="domain" description="TfoX N-terminal" evidence="1">
    <location>
        <begin position="14"/>
        <end position="104"/>
    </location>
</feature>
<dbReference type="PIRSF" id="PIRSF028788">
    <property type="entry name" value="TfoX_Sxy"/>
    <property type="match status" value="1"/>
</dbReference>
<evidence type="ECO:0000259" key="2">
    <source>
        <dbReference type="Pfam" id="PF04994"/>
    </source>
</evidence>
<dbReference type="PANTHER" id="PTHR36121:SF1">
    <property type="entry name" value="PROTEIN SXY"/>
    <property type="match status" value="1"/>
</dbReference>
<dbReference type="AlphaFoldDB" id="A0A085JCG4"/>
<comment type="caution">
    <text evidence="3">The sequence shown here is derived from an EMBL/GenBank/DDBJ whole genome shotgun (WGS) entry which is preliminary data.</text>
</comment>
<evidence type="ECO:0000313" key="4">
    <source>
        <dbReference type="Proteomes" id="UP000028602"/>
    </source>
</evidence>
<accession>A0A085JCG4</accession>
<sequence>MKTSGQCIEESKKQLSALGKIESRTQFGGYSLSVEKVVFALVSEGELYLRASEKMQTYLQHRRLQPFIFHKRGQCVSLNYYKVDPVLWQQSDALLELSHCSLNEARALRESQLSRQRLKDLPNLSLRLEILLKEVGIASASHLRATGARQSWVLLRQKNKHLGLKTLYALQGAIFGQHLEVLSVGVREELKHWYLQFEQTSVHSARKRSNDF</sequence>
<organism evidence="3 4">
    <name type="scientific">Tatumella ptyseos ATCC 33301</name>
    <dbReference type="NCBI Taxonomy" id="1005995"/>
    <lineage>
        <taxon>Bacteria</taxon>
        <taxon>Pseudomonadati</taxon>
        <taxon>Pseudomonadota</taxon>
        <taxon>Gammaproteobacteria</taxon>
        <taxon>Enterobacterales</taxon>
        <taxon>Erwiniaceae</taxon>
        <taxon>Tatumella</taxon>
    </lineage>
</organism>
<dbReference type="Proteomes" id="UP000028602">
    <property type="component" value="Unassembled WGS sequence"/>
</dbReference>
<dbReference type="InterPro" id="IPR047525">
    <property type="entry name" value="TfoX-like"/>
</dbReference>
<evidence type="ECO:0000259" key="1">
    <source>
        <dbReference type="Pfam" id="PF04993"/>
    </source>
</evidence>
<dbReference type="InterPro" id="IPR007076">
    <property type="entry name" value="TfoX_N"/>
</dbReference>